<proteinExistence type="inferred from homology"/>
<evidence type="ECO:0000256" key="7">
    <source>
        <dbReference type="SAM" id="Phobius"/>
    </source>
</evidence>
<sequence>MKKRGWLYFLIFAFILGYTYTALVYNGIWFKFTDGLKTIHFLLYFVWFFVAFFLSLTLHELGHFFAFLFQGIKLRALYITVFVFHKTNKGWRFTIKPKLWVLLGGLVVPDLGEIKSDEDLEKVHKKFANSLVVAPIVTCVFLFIVILTFILSLIYSRSDNWIGFISIFTIYTILLSSLYIYSFTLSNPMFYGDFVAYKKMKEDPVFQLAQISQYTMFSLEDSDETNTYLWEKTRDTLKTIPLKNSIFHIMLLTNYLDGIIRSDQEIDLQIDKKIQHLSISHYMRNEQGLMLAYDLCYYHYKQKNVAKAYQLFDEIQRRVSKKLDPKLTTYYKKKSMHIMHIEYQDEFLEQIDNYYVGNSWIFESLMDPYETLKEYHEKLPFIEYSLPVKFEEETWCFQKSMLYHTKR</sequence>
<keyword evidence="6 7" id="KW-0472">Membrane</keyword>
<keyword evidence="4 7" id="KW-0812">Transmembrane</keyword>
<evidence type="ECO:0000259" key="8">
    <source>
        <dbReference type="Pfam" id="PF02163"/>
    </source>
</evidence>
<feature type="domain" description="Peptidase M50" evidence="8">
    <location>
        <begin position="48"/>
        <end position="239"/>
    </location>
</feature>
<dbReference type="Proteomes" id="UP001431532">
    <property type="component" value="Unassembled WGS sequence"/>
</dbReference>
<keyword evidence="5 7" id="KW-1133">Transmembrane helix</keyword>
<reference evidence="9" key="1">
    <citation type="submission" date="2023-05" db="EMBL/GenBank/DDBJ databases">
        <title>Mariniplasma microaerophilum sp. nov., a novel anaerobic mollicute isolated from terrestrial mud volcano, Taman Peninsula, Russia.</title>
        <authorList>
            <person name="Khomyakova M.A."/>
            <person name="Merkel A.Y."/>
            <person name="Slobodkin A.I."/>
        </authorList>
    </citation>
    <scope>NUCLEOTIDE SEQUENCE</scope>
    <source>
        <strain evidence="9">M4Ah</strain>
    </source>
</reference>
<dbReference type="GO" id="GO:0006508">
    <property type="term" value="P:proteolysis"/>
    <property type="evidence" value="ECO:0007669"/>
    <property type="project" value="UniProtKB-KW"/>
</dbReference>
<evidence type="ECO:0000256" key="4">
    <source>
        <dbReference type="ARBA" id="ARBA00022692"/>
    </source>
</evidence>
<keyword evidence="9" id="KW-0378">Hydrolase</keyword>
<feature type="transmembrane region" description="Helical" evidence="7">
    <location>
        <begin position="64"/>
        <end position="84"/>
    </location>
</feature>
<gene>
    <name evidence="9" type="ORF">QJ521_04735</name>
</gene>
<comment type="cofactor">
    <cofactor evidence="1">
        <name>Zn(2+)</name>
        <dbReference type="ChEBI" id="CHEBI:29105"/>
    </cofactor>
</comment>
<evidence type="ECO:0000256" key="1">
    <source>
        <dbReference type="ARBA" id="ARBA00001947"/>
    </source>
</evidence>
<keyword evidence="10" id="KW-1185">Reference proteome</keyword>
<comment type="similarity">
    <text evidence="3">Belongs to the peptidase M50B family.</text>
</comment>
<dbReference type="GO" id="GO:0008233">
    <property type="term" value="F:peptidase activity"/>
    <property type="evidence" value="ECO:0007669"/>
    <property type="project" value="UniProtKB-KW"/>
</dbReference>
<evidence type="ECO:0000313" key="9">
    <source>
        <dbReference type="EMBL" id="MDI6452862.1"/>
    </source>
</evidence>
<feature type="transmembrane region" description="Helical" evidence="7">
    <location>
        <begin position="6"/>
        <end position="29"/>
    </location>
</feature>
<protein>
    <submittedName>
        <fullName evidence="9">Site-2 protease family protein</fullName>
    </submittedName>
</protein>
<feature type="transmembrane region" description="Helical" evidence="7">
    <location>
        <begin position="131"/>
        <end position="155"/>
    </location>
</feature>
<dbReference type="InterPro" id="IPR008915">
    <property type="entry name" value="Peptidase_M50"/>
</dbReference>
<evidence type="ECO:0000256" key="5">
    <source>
        <dbReference type="ARBA" id="ARBA00022989"/>
    </source>
</evidence>
<comment type="subcellular location">
    <subcellularLocation>
        <location evidence="2">Membrane</location>
        <topology evidence="2">Multi-pass membrane protein</topology>
    </subcellularLocation>
</comment>
<dbReference type="RefSeq" id="WP_282839286.1">
    <property type="nucleotide sequence ID" value="NZ_JASCXW010000012.1"/>
</dbReference>
<dbReference type="Pfam" id="PF02163">
    <property type="entry name" value="Peptidase_M50"/>
    <property type="match status" value="1"/>
</dbReference>
<evidence type="ECO:0000256" key="2">
    <source>
        <dbReference type="ARBA" id="ARBA00004141"/>
    </source>
</evidence>
<dbReference type="GO" id="GO:0016020">
    <property type="term" value="C:membrane"/>
    <property type="evidence" value="ECO:0007669"/>
    <property type="project" value="UniProtKB-SubCell"/>
</dbReference>
<evidence type="ECO:0000256" key="6">
    <source>
        <dbReference type="ARBA" id="ARBA00023136"/>
    </source>
</evidence>
<evidence type="ECO:0000256" key="3">
    <source>
        <dbReference type="ARBA" id="ARBA00007931"/>
    </source>
</evidence>
<feature type="transmembrane region" description="Helical" evidence="7">
    <location>
        <begin position="161"/>
        <end position="181"/>
    </location>
</feature>
<dbReference type="EMBL" id="JASCXW010000012">
    <property type="protein sequence ID" value="MDI6452862.1"/>
    <property type="molecule type" value="Genomic_DNA"/>
</dbReference>
<keyword evidence="9" id="KW-0645">Protease</keyword>
<comment type="caution">
    <text evidence="9">The sequence shown here is derived from an EMBL/GenBank/DDBJ whole genome shotgun (WGS) entry which is preliminary data.</text>
</comment>
<accession>A0AAW6U8S1</accession>
<feature type="transmembrane region" description="Helical" evidence="7">
    <location>
        <begin position="41"/>
        <end position="58"/>
    </location>
</feature>
<organism evidence="9 10">
    <name type="scientific">Peloplasma aerotolerans</name>
    <dbReference type="NCBI Taxonomy" id="3044389"/>
    <lineage>
        <taxon>Bacteria</taxon>
        <taxon>Bacillati</taxon>
        <taxon>Mycoplasmatota</taxon>
        <taxon>Mollicutes</taxon>
        <taxon>Acholeplasmatales</taxon>
        <taxon>Acholeplasmataceae</taxon>
        <taxon>Peloplasma</taxon>
    </lineage>
</organism>
<dbReference type="AlphaFoldDB" id="A0AAW6U8S1"/>
<name>A0AAW6U8S1_9MOLU</name>
<evidence type="ECO:0000313" key="10">
    <source>
        <dbReference type="Proteomes" id="UP001431532"/>
    </source>
</evidence>